<gene>
    <name evidence="1" type="ORF">VCHENC02_4881A</name>
</gene>
<organism evidence="1 2">
    <name type="scientific">Vibrio harveyi</name>
    <name type="common">Beneckea harveyi</name>
    <dbReference type="NCBI Taxonomy" id="669"/>
    <lineage>
        <taxon>Bacteria</taxon>
        <taxon>Pseudomonadati</taxon>
        <taxon>Pseudomonadota</taxon>
        <taxon>Gammaproteobacteria</taxon>
        <taxon>Vibrionales</taxon>
        <taxon>Vibrionaceae</taxon>
        <taxon>Vibrio</taxon>
    </lineage>
</organism>
<name>A0A454CSC2_VIBHA</name>
<protein>
    <submittedName>
        <fullName evidence="1">Uncharacterized protein</fullName>
    </submittedName>
</protein>
<comment type="caution">
    <text evidence="1">The sequence shown here is derived from an EMBL/GenBank/DDBJ whole genome shotgun (WGS) entry which is preliminary data.</text>
</comment>
<dbReference type="Proteomes" id="UP000008367">
    <property type="component" value="Unassembled WGS sequence"/>
</dbReference>
<evidence type="ECO:0000313" key="1">
    <source>
        <dbReference type="EMBL" id="EKM29301.1"/>
    </source>
</evidence>
<reference evidence="1 2" key="1">
    <citation type="submission" date="2012-10" db="EMBL/GenBank/DDBJ databases">
        <title>Genome sequence of Vibrio Cholerae HENC-02.</title>
        <authorList>
            <person name="Eppinger M."/>
            <person name="Hasan N.A."/>
            <person name="Sengamalay N."/>
            <person name="Hine E."/>
            <person name="Su Q."/>
            <person name="Daugherty S.C."/>
            <person name="Young S."/>
            <person name="Sadzewicz L."/>
            <person name="Tallon L."/>
            <person name="Cebula T.A."/>
            <person name="Ravel J."/>
            <person name="Colwell R.R."/>
        </authorList>
    </citation>
    <scope>NUCLEOTIDE SEQUENCE [LARGE SCALE GENOMIC DNA]</scope>
    <source>
        <strain evidence="1 2">HENC-02</strain>
    </source>
</reference>
<dbReference type="AlphaFoldDB" id="A0A454CSC2"/>
<evidence type="ECO:0000313" key="2">
    <source>
        <dbReference type="Proteomes" id="UP000008367"/>
    </source>
</evidence>
<accession>A0A454CSC2</accession>
<sequence length="21" mass="2317">MVAPVLSIYKVISLLLKNVCI</sequence>
<proteinExistence type="predicted"/>
<feature type="non-terminal residue" evidence="1">
    <location>
        <position position="21"/>
    </location>
</feature>
<dbReference type="EMBL" id="AJSR01002150">
    <property type="protein sequence ID" value="EKM29301.1"/>
    <property type="molecule type" value="Genomic_DNA"/>
</dbReference>